<organism evidence="2 3">
    <name type="scientific">Lignipirellula cremea</name>
    <dbReference type="NCBI Taxonomy" id="2528010"/>
    <lineage>
        <taxon>Bacteria</taxon>
        <taxon>Pseudomonadati</taxon>
        <taxon>Planctomycetota</taxon>
        <taxon>Planctomycetia</taxon>
        <taxon>Pirellulales</taxon>
        <taxon>Pirellulaceae</taxon>
        <taxon>Lignipirellula</taxon>
    </lineage>
</organism>
<evidence type="ECO:0000313" key="3">
    <source>
        <dbReference type="Proteomes" id="UP000317648"/>
    </source>
</evidence>
<protein>
    <recommendedName>
        <fullName evidence="4">Tetratricopeptide repeat protein</fullName>
    </recommendedName>
</protein>
<dbReference type="EMBL" id="CP036433">
    <property type="protein sequence ID" value="QDU98429.1"/>
    <property type="molecule type" value="Genomic_DNA"/>
</dbReference>
<proteinExistence type="predicted"/>
<keyword evidence="3" id="KW-1185">Reference proteome</keyword>
<gene>
    <name evidence="2" type="ORF">Pla8534_62970</name>
</gene>
<dbReference type="KEGG" id="lcre:Pla8534_62970"/>
<feature type="region of interest" description="Disordered" evidence="1">
    <location>
        <begin position="1"/>
        <end position="24"/>
    </location>
</feature>
<feature type="compositionally biased region" description="Low complexity" evidence="1">
    <location>
        <begin position="9"/>
        <end position="22"/>
    </location>
</feature>
<name>A0A518E2V7_9BACT</name>
<evidence type="ECO:0000256" key="1">
    <source>
        <dbReference type="SAM" id="MobiDB-lite"/>
    </source>
</evidence>
<accession>A0A518E2V7</accession>
<dbReference type="RefSeq" id="WP_145057676.1">
    <property type="nucleotide sequence ID" value="NZ_CP036433.1"/>
</dbReference>
<reference evidence="2 3" key="1">
    <citation type="submission" date="2019-02" db="EMBL/GenBank/DDBJ databases">
        <title>Deep-cultivation of Planctomycetes and their phenomic and genomic characterization uncovers novel biology.</title>
        <authorList>
            <person name="Wiegand S."/>
            <person name="Jogler M."/>
            <person name="Boedeker C."/>
            <person name="Pinto D."/>
            <person name="Vollmers J."/>
            <person name="Rivas-Marin E."/>
            <person name="Kohn T."/>
            <person name="Peeters S.H."/>
            <person name="Heuer A."/>
            <person name="Rast P."/>
            <person name="Oberbeckmann S."/>
            <person name="Bunk B."/>
            <person name="Jeske O."/>
            <person name="Meyerdierks A."/>
            <person name="Storesund J.E."/>
            <person name="Kallscheuer N."/>
            <person name="Luecker S."/>
            <person name="Lage O.M."/>
            <person name="Pohl T."/>
            <person name="Merkel B.J."/>
            <person name="Hornburger P."/>
            <person name="Mueller R.-W."/>
            <person name="Bruemmer F."/>
            <person name="Labrenz M."/>
            <person name="Spormann A.M."/>
            <person name="Op den Camp H."/>
            <person name="Overmann J."/>
            <person name="Amann R."/>
            <person name="Jetten M.S.M."/>
            <person name="Mascher T."/>
            <person name="Medema M.H."/>
            <person name="Devos D.P."/>
            <person name="Kaster A.-K."/>
            <person name="Ovreas L."/>
            <person name="Rohde M."/>
            <person name="Galperin M.Y."/>
            <person name="Jogler C."/>
        </authorList>
    </citation>
    <scope>NUCLEOTIDE SEQUENCE [LARGE SCALE GENOMIC DNA]</scope>
    <source>
        <strain evidence="2 3">Pla85_3_4</strain>
    </source>
</reference>
<sequence>MKNRKSNKSVASAPAPSSASVSHAGLSPAQAVMERVFREAETGNYEAALRQLKNPGGDPLLRNAVGVCLLRAGRAEEAIPLLRSLVMAPGSTWLRPEMPTSYKANFATALFLGGHPAGCWEVLGEINEPTHPTVQQLRRAMAQWELSLSMWQWLNWRMCRIAPSPSPRAVDFVPGDFGFRPTPVASPGRNEPDPPRSAA</sequence>
<dbReference type="AlphaFoldDB" id="A0A518E2V7"/>
<evidence type="ECO:0008006" key="4">
    <source>
        <dbReference type="Google" id="ProtNLM"/>
    </source>
</evidence>
<dbReference type="OrthoDB" id="273604at2"/>
<dbReference type="Proteomes" id="UP000317648">
    <property type="component" value="Chromosome"/>
</dbReference>
<evidence type="ECO:0000313" key="2">
    <source>
        <dbReference type="EMBL" id="QDU98429.1"/>
    </source>
</evidence>